<keyword evidence="9 10" id="KW-0472">Membrane</keyword>
<comment type="similarity">
    <text evidence="2">Belongs to the ABC transporter superfamily. ABCA family.</text>
</comment>
<feature type="transmembrane region" description="Helical" evidence="10">
    <location>
        <begin position="172"/>
        <end position="194"/>
    </location>
</feature>
<accession>A0A8S2K5Z0</accession>
<dbReference type="GO" id="GO:0005524">
    <property type="term" value="F:ATP binding"/>
    <property type="evidence" value="ECO:0007669"/>
    <property type="project" value="UniProtKB-KW"/>
</dbReference>
<dbReference type="InterPro" id="IPR026082">
    <property type="entry name" value="ABCA"/>
</dbReference>
<dbReference type="SUPFAM" id="SSF52540">
    <property type="entry name" value="P-loop containing nucleoside triphosphate hydrolases"/>
    <property type="match status" value="1"/>
</dbReference>
<evidence type="ECO:0000256" key="5">
    <source>
        <dbReference type="ARBA" id="ARBA00022737"/>
    </source>
</evidence>
<dbReference type="PROSITE" id="PS00211">
    <property type="entry name" value="ABC_TRANSPORTER_1"/>
    <property type="match status" value="1"/>
</dbReference>
<feature type="transmembrane region" description="Helical" evidence="10">
    <location>
        <begin position="896"/>
        <end position="915"/>
    </location>
</feature>
<reference evidence="12" key="1">
    <citation type="submission" date="2021-02" db="EMBL/GenBank/DDBJ databases">
        <authorList>
            <person name="Nowell W R."/>
        </authorList>
    </citation>
    <scope>NUCLEOTIDE SEQUENCE</scope>
</reference>
<evidence type="ECO:0000256" key="7">
    <source>
        <dbReference type="ARBA" id="ARBA00022840"/>
    </source>
</evidence>
<keyword evidence="3" id="KW-0813">Transport</keyword>
<dbReference type="Pfam" id="PF12698">
    <property type="entry name" value="ABC2_membrane_3"/>
    <property type="match status" value="1"/>
</dbReference>
<feature type="non-terminal residue" evidence="12">
    <location>
        <position position="1"/>
    </location>
</feature>
<dbReference type="InterPro" id="IPR013525">
    <property type="entry name" value="ABC2_TM"/>
</dbReference>
<evidence type="ECO:0000256" key="6">
    <source>
        <dbReference type="ARBA" id="ARBA00022741"/>
    </source>
</evidence>
<evidence type="ECO:0000259" key="11">
    <source>
        <dbReference type="PROSITE" id="PS50893"/>
    </source>
</evidence>
<organism evidence="12 13">
    <name type="scientific">Rotaria magnacalcarata</name>
    <dbReference type="NCBI Taxonomy" id="392030"/>
    <lineage>
        <taxon>Eukaryota</taxon>
        <taxon>Metazoa</taxon>
        <taxon>Spiralia</taxon>
        <taxon>Gnathifera</taxon>
        <taxon>Rotifera</taxon>
        <taxon>Eurotatoria</taxon>
        <taxon>Bdelloidea</taxon>
        <taxon>Philodinida</taxon>
        <taxon>Philodinidae</taxon>
        <taxon>Rotaria</taxon>
    </lineage>
</organism>
<feature type="transmembrane region" description="Helical" evidence="10">
    <location>
        <begin position="849"/>
        <end position="876"/>
    </location>
</feature>
<dbReference type="InterPro" id="IPR003439">
    <property type="entry name" value="ABC_transporter-like_ATP-bd"/>
</dbReference>
<dbReference type="EMBL" id="CAJOBJ010000683">
    <property type="protein sequence ID" value="CAF3838055.1"/>
    <property type="molecule type" value="Genomic_DNA"/>
</dbReference>
<feature type="transmembrane region" description="Helical" evidence="10">
    <location>
        <begin position="927"/>
        <end position="951"/>
    </location>
</feature>
<protein>
    <recommendedName>
        <fullName evidence="11">ABC transporter domain-containing protein</fullName>
    </recommendedName>
</protein>
<keyword evidence="7" id="KW-0067">ATP-binding</keyword>
<name>A0A8S2K5Z0_9BILA</name>
<gene>
    <name evidence="12" type="ORF">GIL414_LOCUS3213</name>
</gene>
<evidence type="ECO:0000256" key="3">
    <source>
        <dbReference type="ARBA" id="ARBA00022448"/>
    </source>
</evidence>
<evidence type="ECO:0000256" key="1">
    <source>
        <dbReference type="ARBA" id="ARBA00004141"/>
    </source>
</evidence>
<evidence type="ECO:0000313" key="12">
    <source>
        <dbReference type="EMBL" id="CAF3838055.1"/>
    </source>
</evidence>
<feature type="transmembrane region" description="Helical" evidence="10">
    <location>
        <begin position="617"/>
        <end position="638"/>
    </location>
</feature>
<feature type="domain" description="ABC transporter" evidence="11">
    <location>
        <begin position="244"/>
        <end position="478"/>
    </location>
</feature>
<feature type="transmembrane region" description="Helical" evidence="10">
    <location>
        <begin position="147"/>
        <end position="166"/>
    </location>
</feature>
<evidence type="ECO:0000313" key="13">
    <source>
        <dbReference type="Proteomes" id="UP000681720"/>
    </source>
</evidence>
<dbReference type="GO" id="GO:0016887">
    <property type="term" value="F:ATP hydrolysis activity"/>
    <property type="evidence" value="ECO:0007669"/>
    <property type="project" value="InterPro"/>
</dbReference>
<dbReference type="CDD" id="cd03263">
    <property type="entry name" value="ABC_subfamily_A"/>
    <property type="match status" value="1"/>
</dbReference>
<dbReference type="GO" id="GO:0140359">
    <property type="term" value="F:ABC-type transporter activity"/>
    <property type="evidence" value="ECO:0007669"/>
    <property type="project" value="InterPro"/>
</dbReference>
<dbReference type="PANTHER" id="PTHR19229:SF36">
    <property type="entry name" value="ATP-BINDING CASSETTE SUB-FAMILY A MEMBER 2"/>
    <property type="match status" value="1"/>
</dbReference>
<dbReference type="InterPro" id="IPR017871">
    <property type="entry name" value="ABC_transporter-like_CS"/>
</dbReference>
<proteinExistence type="inferred from homology"/>
<dbReference type="Pfam" id="PF00005">
    <property type="entry name" value="ABC_tran"/>
    <property type="match status" value="1"/>
</dbReference>
<evidence type="ECO:0000256" key="10">
    <source>
        <dbReference type="SAM" id="Phobius"/>
    </source>
</evidence>
<dbReference type="GO" id="GO:0016020">
    <property type="term" value="C:membrane"/>
    <property type="evidence" value="ECO:0007669"/>
    <property type="project" value="UniProtKB-SubCell"/>
</dbReference>
<dbReference type="Gene3D" id="3.40.50.300">
    <property type="entry name" value="P-loop containing nucleotide triphosphate hydrolases"/>
    <property type="match status" value="1"/>
</dbReference>
<evidence type="ECO:0000256" key="2">
    <source>
        <dbReference type="ARBA" id="ARBA00008869"/>
    </source>
</evidence>
<comment type="caution">
    <text evidence="12">The sequence shown here is derived from an EMBL/GenBank/DDBJ whole genome shotgun (WGS) entry which is preliminary data.</text>
</comment>
<dbReference type="PANTHER" id="PTHR19229">
    <property type="entry name" value="ATP-BINDING CASSETTE TRANSPORTER SUBFAMILY A ABCA"/>
    <property type="match status" value="1"/>
</dbReference>
<dbReference type="Proteomes" id="UP000681720">
    <property type="component" value="Unassembled WGS sequence"/>
</dbReference>
<keyword evidence="6" id="KW-0547">Nucleotide-binding</keyword>
<dbReference type="InterPro" id="IPR003593">
    <property type="entry name" value="AAA+_ATPase"/>
</dbReference>
<keyword evidence="8 10" id="KW-1133">Transmembrane helix</keyword>
<evidence type="ECO:0000256" key="4">
    <source>
        <dbReference type="ARBA" id="ARBA00022692"/>
    </source>
</evidence>
<dbReference type="SMART" id="SM00382">
    <property type="entry name" value="AAA"/>
    <property type="match status" value="1"/>
</dbReference>
<keyword evidence="5" id="KW-0677">Repeat</keyword>
<comment type="subcellular location">
    <subcellularLocation>
        <location evidence="1">Membrane</location>
        <topology evidence="1">Multi-pass membrane protein</topology>
    </subcellularLocation>
</comment>
<dbReference type="FunFam" id="3.40.50.300:FF:002275">
    <property type="entry name" value="ATP-binding cassette, subfamily A (ABC1), member 16"/>
    <property type="match status" value="1"/>
</dbReference>
<evidence type="ECO:0000256" key="8">
    <source>
        <dbReference type="ARBA" id="ARBA00022989"/>
    </source>
</evidence>
<sequence>MLFTTLRKRGQTIAEILIAYAFVGLLLGMRVILDRRYMVEYQMDLFSPQHAMILNNSMNNVVYYYPLMPISQESFSSLSNNDLLAVHAYIIFTNMNSCVNQSTMPNQVKYTLRMQENDLYYYLAQRTKLIDSEIRTKRAPEDFCQTLLAKIFGFILWFFTFVDFYTNLPVGVLYLLCLFPNIGIMVCVQVLLQYERKCGYWKSRSSSSIKHIDISKTQSKDESTIEKNHWIEPNALAHTKLPILSIHNMTKKFGKLSAVKNLSLDFYNGEVFSLLGHNGAGKTTTTFILVGMYLSMLQPTSGSITVEGLNGQINIQEVRKMIGFCPQYDILYDQLTVREHLTLVSEMRQISRKDVNQSIDRILNLIGLADQQHTWAKNLSGGMKRRLSIGISLVGDSKVLILDEPTSGIDPYNRRLIWTIIRKMKEAGKCIIMTTHFLEEADVLSDRIAVMTRGRLQANGTPEFLKQQTEFEYRVFIEKQPTCDVELVTKLFHNHVQTAILERQSSSELVFGIKRGMSQQISRLIKALDEEGPSISIDGYGLSMTTVEEVFLKLVAEEEEEEYNETNKAQHEHVKAKSDLANTVFQRKPSHITGCFLVWFRLFTLIIKRWILSRRQIFVLIGFFLGPLIIEILSISALPSPQAIQASLLQNELVENAQVTLLPSIYNPQTIVINSSDGENLMQGYLSNYLTNMGATPDVINTNNITNYVVSRNEESYDIYVNKYQMGFAISRNVQLFTFNVFFSTVNFHTMATALSVATTSLFQYYANSSLRHIETINQPFFTSSNSVTARAIFYDQIYCFDTIPLSLLNFINSIIAAIFISILALNIIRERISHSKDLQLLTNTPKKLYWLSNFIYDFTLCLILSALLTIAVKIGSAVNPDPNVEVKIYQGTAQIGYFFLLYVMFSLASLPFMYSYSFIPQSELIGFIMFLMLNVLVCFIDMVFGFIALFSQASPSA</sequence>
<feature type="transmembrane region" description="Helical" evidence="10">
    <location>
        <begin position="12"/>
        <end position="33"/>
    </location>
</feature>
<evidence type="ECO:0000256" key="9">
    <source>
        <dbReference type="ARBA" id="ARBA00023136"/>
    </source>
</evidence>
<dbReference type="GO" id="GO:0005319">
    <property type="term" value="F:lipid transporter activity"/>
    <property type="evidence" value="ECO:0007669"/>
    <property type="project" value="TreeGrafter"/>
</dbReference>
<keyword evidence="4 10" id="KW-0812">Transmembrane</keyword>
<dbReference type="AlphaFoldDB" id="A0A8S2K5Z0"/>
<dbReference type="InterPro" id="IPR027417">
    <property type="entry name" value="P-loop_NTPase"/>
</dbReference>
<feature type="transmembrane region" description="Helical" evidence="10">
    <location>
        <begin position="808"/>
        <end position="829"/>
    </location>
</feature>
<dbReference type="PROSITE" id="PS50893">
    <property type="entry name" value="ABC_TRANSPORTER_2"/>
    <property type="match status" value="1"/>
</dbReference>